<sequence length="613" mass="67478">MPFTLAAAPPESSSADNVPPIFNAEKADETASLTPTADEADPDLEQDQILSANSKLTRFRIGQADDEWQGLLVEHIPELSKSADALTLTPGVLKRIRNAISSILATEGYFSVVVKFEKERDNAKLILVNIDAGQRTTVRSFNIQFSGALADAVNAGLAKEVARRDSLIKKWLLPQGTAFRDAEWGRAKIKLLDNLRDESYAGAKIEDSSATIDAEKYTAVLDVAVASGPPFILGEMAVTGLQRYPSWLLDRYSPPKAGEPYSRERLLEFQRVLQNSPYFSTVAVSVDPDSSTPEAVPLDVSVIERRARDVALGLGYSTNTGFRSELTYRDRHLFDRAWDLRSALRIEQRRQLAYADIYLPPTAGNQLDSFGVLNDHTALNGLDTTRTAMGIKRTTTKNKLEQRLGLNLTFETSQLDGELAEKNRALVASIGWTWRDVDNNFAPRKGQIALFDLAVSEKAVFSDQRFIRAYGKYQRWIPVGARDGIILRAELGQVFSEGSDGIPEDYLFRSGGSTTVRGYPYQSLGIQHETGVTGGRVMSVASAEYVHWIDASWGSAVFMDVGDAADTWRDFSGKQAYGVGARYMTPAGPIALDLAYAAKKKKFAIDFSIAIAF</sequence>
<gene>
    <name evidence="9" type="ORF">EJN92_13725</name>
</gene>
<dbReference type="Pfam" id="PF01103">
    <property type="entry name" value="Omp85"/>
    <property type="match status" value="1"/>
</dbReference>
<evidence type="ECO:0000256" key="5">
    <source>
        <dbReference type="ARBA" id="ARBA00023136"/>
    </source>
</evidence>
<protein>
    <submittedName>
        <fullName evidence="9">Outer membrane protein assembly factor</fullName>
    </submittedName>
</protein>
<evidence type="ECO:0000256" key="6">
    <source>
        <dbReference type="ARBA" id="ARBA00023237"/>
    </source>
</evidence>
<keyword evidence="5" id="KW-0472">Membrane</keyword>
<dbReference type="OrthoDB" id="9769707at2"/>
<dbReference type="Proteomes" id="UP000275663">
    <property type="component" value="Chromosome"/>
</dbReference>
<evidence type="ECO:0000256" key="2">
    <source>
        <dbReference type="ARBA" id="ARBA00022452"/>
    </source>
</evidence>
<feature type="domain" description="POTRA" evidence="8">
    <location>
        <begin position="231"/>
        <end position="305"/>
    </location>
</feature>
<evidence type="ECO:0000256" key="1">
    <source>
        <dbReference type="ARBA" id="ARBA00004370"/>
    </source>
</evidence>
<dbReference type="Gene3D" id="3.10.20.310">
    <property type="entry name" value="membrane protein fhac"/>
    <property type="match status" value="1"/>
</dbReference>
<keyword evidence="4" id="KW-0732">Signal</keyword>
<accession>A0A3S9HLJ2</accession>
<keyword evidence="3" id="KW-0812">Transmembrane</keyword>
<organism evidence="9 10">
    <name type="scientific">Undibacterium parvum</name>
    <dbReference type="NCBI Taxonomy" id="401471"/>
    <lineage>
        <taxon>Bacteria</taxon>
        <taxon>Pseudomonadati</taxon>
        <taxon>Pseudomonadota</taxon>
        <taxon>Betaproteobacteria</taxon>
        <taxon>Burkholderiales</taxon>
        <taxon>Oxalobacteraceae</taxon>
        <taxon>Undibacterium</taxon>
    </lineage>
</organism>
<proteinExistence type="predicted"/>
<dbReference type="EMBL" id="CP034464">
    <property type="protein sequence ID" value="AZP12974.1"/>
    <property type="molecule type" value="Genomic_DNA"/>
</dbReference>
<dbReference type="GO" id="GO:0019867">
    <property type="term" value="C:outer membrane"/>
    <property type="evidence" value="ECO:0007669"/>
    <property type="project" value="InterPro"/>
</dbReference>
<dbReference type="InterPro" id="IPR034746">
    <property type="entry name" value="POTRA"/>
</dbReference>
<evidence type="ECO:0000256" key="7">
    <source>
        <dbReference type="SAM" id="MobiDB-lite"/>
    </source>
</evidence>
<dbReference type="Gene3D" id="2.40.160.50">
    <property type="entry name" value="membrane protein fhac: a member of the omp85/tpsb transporter family"/>
    <property type="match status" value="1"/>
</dbReference>
<name>A0A3S9HLJ2_9BURK</name>
<keyword evidence="6" id="KW-0998">Cell outer membrane</keyword>
<evidence type="ECO:0000256" key="4">
    <source>
        <dbReference type="ARBA" id="ARBA00022729"/>
    </source>
</evidence>
<comment type="subcellular location">
    <subcellularLocation>
        <location evidence="1">Membrane</location>
    </subcellularLocation>
</comment>
<dbReference type="AlphaFoldDB" id="A0A3S9HLJ2"/>
<evidence type="ECO:0000313" key="10">
    <source>
        <dbReference type="Proteomes" id="UP000275663"/>
    </source>
</evidence>
<dbReference type="PANTHER" id="PTHR12815">
    <property type="entry name" value="SORTING AND ASSEMBLY MACHINERY SAMM50 PROTEIN FAMILY MEMBER"/>
    <property type="match status" value="1"/>
</dbReference>
<dbReference type="PANTHER" id="PTHR12815:SF47">
    <property type="entry name" value="TRANSLOCATION AND ASSEMBLY MODULE SUBUNIT TAMA"/>
    <property type="match status" value="1"/>
</dbReference>
<dbReference type="InterPro" id="IPR000184">
    <property type="entry name" value="Bac_surfAg_D15"/>
</dbReference>
<evidence type="ECO:0000259" key="8">
    <source>
        <dbReference type="PROSITE" id="PS51779"/>
    </source>
</evidence>
<dbReference type="KEGG" id="upv:EJN92_13725"/>
<keyword evidence="2" id="KW-1134">Transmembrane beta strand</keyword>
<evidence type="ECO:0000256" key="3">
    <source>
        <dbReference type="ARBA" id="ARBA00022692"/>
    </source>
</evidence>
<evidence type="ECO:0000313" key="9">
    <source>
        <dbReference type="EMBL" id="AZP12974.1"/>
    </source>
</evidence>
<dbReference type="RefSeq" id="WP_126128350.1">
    <property type="nucleotide sequence ID" value="NZ_CP034464.1"/>
</dbReference>
<dbReference type="InterPro" id="IPR039910">
    <property type="entry name" value="D15-like"/>
</dbReference>
<feature type="region of interest" description="Disordered" evidence="7">
    <location>
        <begin position="1"/>
        <end position="20"/>
    </location>
</feature>
<dbReference type="PROSITE" id="PS51779">
    <property type="entry name" value="POTRA"/>
    <property type="match status" value="1"/>
</dbReference>
<reference evidence="9 10" key="1">
    <citation type="journal article" date="2011" name="Int. J. Syst. Evol. Microbiol.">
        <title>Description of Undibacterium oligocarboniphilum sp. nov., isolated from purified water, and Undibacterium pigrum strain CCUG 49012 as the type strain of Undibacterium parvum sp. nov., and emended descriptions of the genus Undibacterium and the species Undibacterium pigrum.</title>
        <authorList>
            <person name="Eder W."/>
            <person name="Wanner G."/>
            <person name="Ludwig W."/>
            <person name="Busse H.J."/>
            <person name="Ziemke-Kageler F."/>
            <person name="Lang E."/>
        </authorList>
    </citation>
    <scope>NUCLEOTIDE SEQUENCE [LARGE SCALE GENOMIC DNA]</scope>
    <source>
        <strain evidence="9 10">DSM 23061</strain>
    </source>
</reference>
<keyword evidence="10" id="KW-1185">Reference proteome</keyword>